<dbReference type="PANTHER" id="PTHR34003:SF2">
    <property type="entry name" value="SNOAL-LIKE DOMAIN-CONTAINING PROTEIN"/>
    <property type="match status" value="1"/>
</dbReference>
<dbReference type="Pfam" id="PF20409">
    <property type="entry name" value="SnoaL_5"/>
    <property type="match status" value="1"/>
</dbReference>
<dbReference type="AlphaFoldDB" id="A0A2M7G9D8"/>
<dbReference type="Gene3D" id="3.10.450.50">
    <property type="match status" value="1"/>
</dbReference>
<evidence type="ECO:0000313" key="3">
    <source>
        <dbReference type="Proteomes" id="UP000231019"/>
    </source>
</evidence>
<feature type="domain" description="SnoaL-like" evidence="1">
    <location>
        <begin position="2"/>
        <end position="116"/>
    </location>
</feature>
<accession>A0A2M7G9D8</accession>
<reference evidence="2 3" key="1">
    <citation type="submission" date="2017-09" db="EMBL/GenBank/DDBJ databases">
        <title>Depth-based differentiation of microbial function through sediment-hosted aquifers and enrichment of novel symbionts in the deep terrestrial subsurface.</title>
        <authorList>
            <person name="Probst A.J."/>
            <person name="Ladd B."/>
            <person name="Jarett J.K."/>
            <person name="Geller-Mcgrath D.E."/>
            <person name="Sieber C.M."/>
            <person name="Emerson J.B."/>
            <person name="Anantharaman K."/>
            <person name="Thomas B.C."/>
            <person name="Malmstrom R."/>
            <person name="Stieglmeier M."/>
            <person name="Klingl A."/>
            <person name="Woyke T."/>
            <person name="Ryan C.M."/>
            <person name="Banfield J.F."/>
        </authorList>
    </citation>
    <scope>NUCLEOTIDE SEQUENCE [LARGE SCALE GENOMIC DNA]</scope>
    <source>
        <strain evidence="2">CG17_big_fil_post_rev_8_21_14_2_50_48_46</strain>
    </source>
</reference>
<dbReference type="InterPro" id="IPR032710">
    <property type="entry name" value="NTF2-like_dom_sf"/>
</dbReference>
<evidence type="ECO:0000313" key="2">
    <source>
        <dbReference type="EMBL" id="PIW18723.1"/>
    </source>
</evidence>
<evidence type="ECO:0000259" key="1">
    <source>
        <dbReference type="Pfam" id="PF20409"/>
    </source>
</evidence>
<dbReference type="SUPFAM" id="SSF54427">
    <property type="entry name" value="NTF2-like"/>
    <property type="match status" value="1"/>
</dbReference>
<proteinExistence type="predicted"/>
<protein>
    <recommendedName>
        <fullName evidence="1">SnoaL-like domain-containing protein</fullName>
    </recommendedName>
</protein>
<dbReference type="EMBL" id="PFFQ01000012">
    <property type="protein sequence ID" value="PIW18723.1"/>
    <property type="molecule type" value="Genomic_DNA"/>
</dbReference>
<gene>
    <name evidence="2" type="ORF">COW36_03980</name>
</gene>
<name>A0A2M7G9D8_9BACT</name>
<dbReference type="PANTHER" id="PTHR34003">
    <property type="entry name" value="BLL2395 PROTEIN"/>
    <property type="match status" value="1"/>
</dbReference>
<sequence length="119" mass="13831">MSIKEKASDLYQMIFSGKLLEAFDKYYAEDVVMQENAEEPTQGKSANREREIAFLESIEAFHDGGVTNLAWNDETGIVMIENWMDVSFKNGFRAKMEQVSVQTWTNDQIVHERFYYNKG</sequence>
<organism evidence="2 3">
    <name type="scientific">bacterium (Candidatus Blackallbacteria) CG17_big_fil_post_rev_8_21_14_2_50_48_46</name>
    <dbReference type="NCBI Taxonomy" id="2014261"/>
    <lineage>
        <taxon>Bacteria</taxon>
        <taxon>Candidatus Blackallbacteria</taxon>
    </lineage>
</organism>
<comment type="caution">
    <text evidence="2">The sequence shown here is derived from an EMBL/GenBank/DDBJ whole genome shotgun (WGS) entry which is preliminary data.</text>
</comment>
<dbReference type="Proteomes" id="UP000231019">
    <property type="component" value="Unassembled WGS sequence"/>
</dbReference>
<dbReference type="InterPro" id="IPR046860">
    <property type="entry name" value="SnoaL_5"/>
</dbReference>